<organism evidence="1 2">
    <name type="scientific">Romanomermis culicivorax</name>
    <name type="common">Nematode worm</name>
    <dbReference type="NCBI Taxonomy" id="13658"/>
    <lineage>
        <taxon>Eukaryota</taxon>
        <taxon>Metazoa</taxon>
        <taxon>Ecdysozoa</taxon>
        <taxon>Nematoda</taxon>
        <taxon>Enoplea</taxon>
        <taxon>Dorylaimia</taxon>
        <taxon>Mermithida</taxon>
        <taxon>Mermithoidea</taxon>
        <taxon>Mermithidae</taxon>
        <taxon>Romanomermis</taxon>
    </lineage>
</organism>
<reference evidence="2" key="1">
    <citation type="submission" date="2022-11" db="UniProtKB">
        <authorList>
            <consortium name="WormBaseParasite"/>
        </authorList>
    </citation>
    <scope>IDENTIFICATION</scope>
</reference>
<keyword evidence="1" id="KW-1185">Reference proteome</keyword>
<dbReference type="AlphaFoldDB" id="A0A915IJY6"/>
<evidence type="ECO:0000313" key="2">
    <source>
        <dbReference type="WBParaSite" id="nRc.2.0.1.t14130-RA"/>
    </source>
</evidence>
<accession>A0A915IJY6</accession>
<evidence type="ECO:0000313" key="1">
    <source>
        <dbReference type="Proteomes" id="UP000887565"/>
    </source>
</evidence>
<name>A0A915IJY6_ROMCU</name>
<dbReference type="Proteomes" id="UP000887565">
    <property type="component" value="Unplaced"/>
</dbReference>
<sequence>MKVDSLRPKKRWTSLLENSPEKNGGLYSALGDGFKGQRVGSMDGGEAGTVIRSDSAWRVCGCGSAGDGIKAFPPGGDGVLDQRRW</sequence>
<proteinExistence type="predicted"/>
<protein>
    <submittedName>
        <fullName evidence="2">Uncharacterized protein</fullName>
    </submittedName>
</protein>
<dbReference type="WBParaSite" id="nRc.2.0.1.t14130-RA">
    <property type="protein sequence ID" value="nRc.2.0.1.t14130-RA"/>
    <property type="gene ID" value="nRc.2.0.1.g14130"/>
</dbReference>